<proteinExistence type="predicted"/>
<organism evidence="1 2">
    <name type="scientific">Sporosarcina limicola</name>
    <dbReference type="NCBI Taxonomy" id="34101"/>
    <lineage>
        <taxon>Bacteria</taxon>
        <taxon>Bacillati</taxon>
        <taxon>Bacillota</taxon>
        <taxon>Bacilli</taxon>
        <taxon>Bacillales</taxon>
        <taxon>Caryophanaceae</taxon>
        <taxon>Sporosarcina</taxon>
    </lineage>
</organism>
<keyword evidence="2" id="KW-1185">Reference proteome</keyword>
<accession>A0A927R1S0</accession>
<comment type="caution">
    <text evidence="1">The sequence shown here is derived from an EMBL/GenBank/DDBJ whole genome shotgun (WGS) entry which is preliminary data.</text>
</comment>
<reference evidence="1" key="1">
    <citation type="submission" date="2020-10" db="EMBL/GenBank/DDBJ databases">
        <title>Genomic Encyclopedia of Type Strains, Phase IV (KMG-IV): sequencing the most valuable type-strain genomes for metagenomic binning, comparative biology and taxonomic classification.</title>
        <authorList>
            <person name="Goeker M."/>
        </authorList>
    </citation>
    <scope>NUCLEOTIDE SEQUENCE</scope>
    <source>
        <strain evidence="1">DSM 13886</strain>
    </source>
</reference>
<name>A0A927R1S0_9BACL</name>
<sequence>MQKKHYIIVFICCGIFLLIPPFPGQTSFISVFRVTEDPAVIVRGTSGSALTVNISFGDVEVEEWINELNMPYPLIFVDMDWAERFPDTIKLINEKNIPVGLLGYEGKAYEQNMPLFMDQLKRFENLFGMKPLWFRTTDEVFPHYLQMILWDAEVNALGSSVSWKGSDPPPLKEGEIISIPQHRGNHIVFAELKKLYDSRTFITVEDMLFGTKVKTKKLPK</sequence>
<dbReference type="Proteomes" id="UP000658225">
    <property type="component" value="Unassembled WGS sequence"/>
</dbReference>
<evidence type="ECO:0000313" key="1">
    <source>
        <dbReference type="EMBL" id="MBE1553081.1"/>
    </source>
</evidence>
<gene>
    <name evidence="1" type="ORF">H4683_000150</name>
</gene>
<evidence type="ECO:0000313" key="2">
    <source>
        <dbReference type="Proteomes" id="UP000658225"/>
    </source>
</evidence>
<protein>
    <submittedName>
        <fullName evidence="1">Uncharacterized protein</fullName>
    </submittedName>
</protein>
<dbReference type="AlphaFoldDB" id="A0A927R1S0"/>
<dbReference type="RefSeq" id="WP_192596912.1">
    <property type="nucleotide sequence ID" value="NZ_JADBEL010000001.1"/>
</dbReference>
<dbReference type="EMBL" id="JADBEL010000001">
    <property type="protein sequence ID" value="MBE1553081.1"/>
    <property type="molecule type" value="Genomic_DNA"/>
</dbReference>